<name>A0ABU5TPI2_9CYAN</name>
<reference evidence="1 2" key="1">
    <citation type="submission" date="2023-12" db="EMBL/GenBank/DDBJ databases">
        <title>Baltic Sea Cyanobacteria.</title>
        <authorList>
            <person name="Delbaje E."/>
            <person name="Fewer D.P."/>
            <person name="Shishido T.K."/>
        </authorList>
    </citation>
    <scope>NUCLEOTIDE SEQUENCE [LARGE SCALE GENOMIC DNA]</scope>
    <source>
        <strain evidence="1 2">UHCC 0370</strain>
    </source>
</reference>
<dbReference type="Proteomes" id="UP001301388">
    <property type="component" value="Unassembled WGS sequence"/>
</dbReference>
<sequence length="55" mass="6111">MNIVILQAIAGRSTTKTVETLTTRWGRFVDVLIEPAVLRLSPQKSIDVKEVSSQN</sequence>
<protein>
    <submittedName>
        <fullName evidence="1">Uncharacterized protein</fullName>
    </submittedName>
</protein>
<dbReference type="EMBL" id="JAYGIE010000102">
    <property type="protein sequence ID" value="MEA5479883.1"/>
    <property type="molecule type" value="Genomic_DNA"/>
</dbReference>
<keyword evidence="2" id="KW-1185">Reference proteome</keyword>
<gene>
    <name evidence="1" type="ORF">VB774_19835</name>
</gene>
<evidence type="ECO:0000313" key="2">
    <source>
        <dbReference type="Proteomes" id="UP001301388"/>
    </source>
</evidence>
<proteinExistence type="predicted"/>
<comment type="caution">
    <text evidence="1">The sequence shown here is derived from an EMBL/GenBank/DDBJ whole genome shotgun (WGS) entry which is preliminary data.</text>
</comment>
<accession>A0ABU5TPI2</accession>
<organism evidence="1 2">
    <name type="scientific">Pseudanabaena galeata UHCC 0370</name>
    <dbReference type="NCBI Taxonomy" id="3110310"/>
    <lineage>
        <taxon>Bacteria</taxon>
        <taxon>Bacillati</taxon>
        <taxon>Cyanobacteriota</taxon>
        <taxon>Cyanophyceae</taxon>
        <taxon>Pseudanabaenales</taxon>
        <taxon>Pseudanabaenaceae</taxon>
        <taxon>Pseudanabaena</taxon>
    </lineage>
</organism>
<evidence type="ECO:0000313" key="1">
    <source>
        <dbReference type="EMBL" id="MEA5479883.1"/>
    </source>
</evidence>